<feature type="transmembrane region" description="Helical" evidence="6">
    <location>
        <begin position="124"/>
        <end position="147"/>
    </location>
</feature>
<dbReference type="SUPFAM" id="SSF81321">
    <property type="entry name" value="Family A G protein-coupled receptor-like"/>
    <property type="match status" value="1"/>
</dbReference>
<comment type="similarity">
    <text evidence="2">Belongs to the archaeal/bacterial/fungal opsin family.</text>
</comment>
<dbReference type="Proteomes" id="UP001596388">
    <property type="component" value="Unassembled WGS sequence"/>
</dbReference>
<dbReference type="AlphaFoldDB" id="A0ABD5WZH9"/>
<evidence type="ECO:0000256" key="1">
    <source>
        <dbReference type="ARBA" id="ARBA00004141"/>
    </source>
</evidence>
<organism evidence="7 8">
    <name type="scientific">Halobaculum marinum</name>
    <dbReference type="NCBI Taxonomy" id="3031996"/>
    <lineage>
        <taxon>Archaea</taxon>
        <taxon>Methanobacteriati</taxon>
        <taxon>Methanobacteriota</taxon>
        <taxon>Stenosarchaea group</taxon>
        <taxon>Halobacteria</taxon>
        <taxon>Halobacteriales</taxon>
        <taxon>Haloferacaceae</taxon>
        <taxon>Halobaculum</taxon>
    </lineage>
</organism>
<feature type="transmembrane region" description="Helical" evidence="6">
    <location>
        <begin position="201"/>
        <end position="222"/>
    </location>
</feature>
<dbReference type="GO" id="GO:0016020">
    <property type="term" value="C:membrane"/>
    <property type="evidence" value="ECO:0007669"/>
    <property type="project" value="UniProtKB-SubCell"/>
</dbReference>
<dbReference type="Gene3D" id="1.20.1070.10">
    <property type="entry name" value="Rhodopsin 7-helix transmembrane proteins"/>
    <property type="match status" value="1"/>
</dbReference>
<evidence type="ECO:0000313" key="8">
    <source>
        <dbReference type="Proteomes" id="UP001596388"/>
    </source>
</evidence>
<accession>A0ABD5WZH9</accession>
<reference evidence="7 8" key="1">
    <citation type="journal article" date="2019" name="Int. J. Syst. Evol. Microbiol.">
        <title>The Global Catalogue of Microorganisms (GCM) 10K type strain sequencing project: providing services to taxonomists for standard genome sequencing and annotation.</title>
        <authorList>
            <consortium name="The Broad Institute Genomics Platform"/>
            <consortium name="The Broad Institute Genome Sequencing Center for Infectious Disease"/>
            <person name="Wu L."/>
            <person name="Ma J."/>
        </authorList>
    </citation>
    <scope>NUCLEOTIDE SEQUENCE [LARGE SCALE GENOMIC DNA]</scope>
    <source>
        <strain evidence="7 8">DT55</strain>
    </source>
</reference>
<dbReference type="GeneID" id="79271567"/>
<sequence>MIADSTMYFGAALAYAAVFAVLLVRLRSLEGPARRIGGAATAIIGVSTVAYVLMGLGVTVEFAGGTLDLPNLVDDVIAYAGVYAITAALAGASVRLIGAAAIIVTIQRVAFELPYAGYVGETGALAAAAVVIVGWFVVAALFVRPIWRAAESMAADRRLLHWKCRNLVLFLMAMLIVYAVCALFGVLGEFVNTSVNLYIDLLMRVGIAGLLFVNADAIGAVASNEVERRSHLLTPADD</sequence>
<evidence type="ECO:0000256" key="6">
    <source>
        <dbReference type="SAM" id="Phobius"/>
    </source>
</evidence>
<keyword evidence="4 6" id="KW-1133">Transmembrane helix</keyword>
<keyword evidence="3 6" id="KW-0812">Transmembrane</keyword>
<feature type="transmembrane region" description="Helical" evidence="6">
    <location>
        <begin position="36"/>
        <end position="56"/>
    </location>
</feature>
<evidence type="ECO:0000256" key="2">
    <source>
        <dbReference type="ARBA" id="ARBA00008130"/>
    </source>
</evidence>
<dbReference type="RefSeq" id="WP_276239595.1">
    <property type="nucleotide sequence ID" value="NZ_CP119990.1"/>
</dbReference>
<keyword evidence="5 6" id="KW-0472">Membrane</keyword>
<evidence type="ECO:0000256" key="4">
    <source>
        <dbReference type="ARBA" id="ARBA00022989"/>
    </source>
</evidence>
<evidence type="ECO:0000256" key="5">
    <source>
        <dbReference type="ARBA" id="ARBA00023136"/>
    </source>
</evidence>
<dbReference type="EMBL" id="JBHTAG010000004">
    <property type="protein sequence ID" value="MFC7098845.1"/>
    <property type="molecule type" value="Genomic_DNA"/>
</dbReference>
<gene>
    <name evidence="7" type="ORF">ACFQKD_16185</name>
</gene>
<proteinExistence type="inferred from homology"/>
<evidence type="ECO:0000256" key="3">
    <source>
        <dbReference type="ARBA" id="ARBA00022692"/>
    </source>
</evidence>
<keyword evidence="8" id="KW-1185">Reference proteome</keyword>
<dbReference type="InterPro" id="IPR001425">
    <property type="entry name" value="Arc/bac/fun_rhodopsins"/>
</dbReference>
<feature type="transmembrane region" description="Helical" evidence="6">
    <location>
        <begin position="6"/>
        <end position="24"/>
    </location>
</feature>
<evidence type="ECO:0000313" key="7">
    <source>
        <dbReference type="EMBL" id="MFC7098845.1"/>
    </source>
</evidence>
<name>A0ABD5WZH9_9EURY</name>
<dbReference type="SMART" id="SM01021">
    <property type="entry name" value="Bac_rhodopsin"/>
    <property type="match status" value="1"/>
</dbReference>
<feature type="transmembrane region" description="Helical" evidence="6">
    <location>
        <begin position="167"/>
        <end position="186"/>
    </location>
</feature>
<comment type="subcellular location">
    <subcellularLocation>
        <location evidence="1">Membrane</location>
        <topology evidence="1">Multi-pass membrane protein</topology>
    </subcellularLocation>
</comment>
<protein>
    <submittedName>
        <fullName evidence="7">Bacteriorhodopsin</fullName>
    </submittedName>
</protein>
<comment type="caution">
    <text evidence="7">The sequence shown here is derived from an EMBL/GenBank/DDBJ whole genome shotgun (WGS) entry which is preliminary data.</text>
</comment>